<protein>
    <recommendedName>
        <fullName evidence="5">Wadjet protein JetD C-terminal domain-containing protein</fullName>
    </recommendedName>
</protein>
<reference evidence="3 4" key="1">
    <citation type="submission" date="2016-06" db="EMBL/GenBank/DDBJ databases">
        <title>Draft genome of Moraxella lacunata CCUG 57757A.</title>
        <authorList>
            <person name="Salva-Serra F."/>
            <person name="Engstrom-Jakobsson H."/>
            <person name="Thorell K."/>
            <person name="Gonzales-Siles L."/>
            <person name="Karlsson R."/>
            <person name="Boulund F."/>
            <person name="Engstrand L."/>
            <person name="Kristiansson E."/>
            <person name="Moore E."/>
        </authorList>
    </citation>
    <scope>NUCLEOTIDE SEQUENCE [LARGE SCALE GENOMIC DNA]</scope>
    <source>
        <strain evidence="3 4">CCUG 57757A</strain>
    </source>
</reference>
<organism evidence="3 4">
    <name type="scientific">Moraxella lacunata</name>
    <dbReference type="NCBI Taxonomy" id="477"/>
    <lineage>
        <taxon>Bacteria</taxon>
        <taxon>Pseudomonadati</taxon>
        <taxon>Pseudomonadota</taxon>
        <taxon>Gammaproteobacteria</taxon>
        <taxon>Moraxellales</taxon>
        <taxon>Moraxellaceae</taxon>
        <taxon>Moraxella</taxon>
    </lineage>
</organism>
<evidence type="ECO:0000259" key="1">
    <source>
        <dbReference type="Pfam" id="PF09983"/>
    </source>
</evidence>
<proteinExistence type="predicted"/>
<feature type="domain" description="DUF3322" evidence="2">
    <location>
        <begin position="7"/>
        <end position="188"/>
    </location>
</feature>
<feature type="domain" description="Wadjet protein JetD C-terminal" evidence="1">
    <location>
        <begin position="242"/>
        <end position="409"/>
    </location>
</feature>
<dbReference type="Pfam" id="PF09983">
    <property type="entry name" value="JetD_C"/>
    <property type="match status" value="1"/>
</dbReference>
<comment type="caution">
    <text evidence="3">The sequence shown here is derived from an EMBL/GenBank/DDBJ whole genome shotgun (WGS) entry which is preliminary data.</text>
</comment>
<accession>A0A1B8Q5Q8</accession>
<dbReference type="AlphaFoldDB" id="A0A1B8Q5Q8"/>
<gene>
    <name evidence="3" type="ORF">A9309_03305</name>
</gene>
<dbReference type="EMBL" id="LZMS01000037">
    <property type="protein sequence ID" value="OBX65097.1"/>
    <property type="molecule type" value="Genomic_DNA"/>
</dbReference>
<evidence type="ECO:0000259" key="2">
    <source>
        <dbReference type="Pfam" id="PF11795"/>
    </source>
</evidence>
<name>A0A1B8Q5Q8_MORLA</name>
<dbReference type="InterPro" id="IPR024537">
    <property type="entry name" value="DUF3322"/>
</dbReference>
<dbReference type="Pfam" id="PF11795">
    <property type="entry name" value="DUF3322"/>
    <property type="match status" value="1"/>
</dbReference>
<evidence type="ECO:0000313" key="3">
    <source>
        <dbReference type="EMBL" id="OBX65097.1"/>
    </source>
</evidence>
<sequence length="421" mass="49720">MTRLKSPDDIINILHKDWQNKSKRIDRLLNHHYPITIKIGTPTANDLKNHLAMVREHFIIWHNFEKEILNHGNIALIWQNKKYQSLGNVDYPDYLQLNSYQDWLFLLKTRQTETAKQLSWVIDLLEHEYIKHHLSKHDDLTFHQLTLIITSDKYYDESVDTMVSIIILAKYLDKHIMAGYSLRSFDINTIINRCAESEKHYLYKSHFDSKFFERYTYLFEQLLELRFANEVKSVGLAHFLGVDNNTHWLLLSECCDEPLYLPFSQIYAPHHELDPDKIICDNILIVENKHSLKQLPTLKNTLVILGAGNNLSWLKNKSWQHKKLYYWGDIDTWGMAILAKAQTYQSHITPILMNHDILNAHRHKIVPEPKSIENIPTGLNDVQLALFHHLKNNQIRLEQEFIELDYVRSTMIELGLHLRAC</sequence>
<dbReference type="RefSeq" id="WP_065255462.1">
    <property type="nucleotide sequence ID" value="NZ_JARDJM010000001.1"/>
</dbReference>
<evidence type="ECO:0000313" key="4">
    <source>
        <dbReference type="Proteomes" id="UP000092607"/>
    </source>
</evidence>
<dbReference type="OrthoDB" id="322908at2"/>
<evidence type="ECO:0008006" key="5">
    <source>
        <dbReference type="Google" id="ProtNLM"/>
    </source>
</evidence>
<dbReference type="Proteomes" id="UP000092607">
    <property type="component" value="Unassembled WGS sequence"/>
</dbReference>
<dbReference type="InterPro" id="IPR024534">
    <property type="entry name" value="JetD_C"/>
</dbReference>